<evidence type="ECO:0000313" key="2">
    <source>
        <dbReference type="Proteomes" id="UP001281147"/>
    </source>
</evidence>
<proteinExistence type="predicted"/>
<organism evidence="1 2">
    <name type="scientific">Vermiconidia calcicola</name>
    <dbReference type="NCBI Taxonomy" id="1690605"/>
    <lineage>
        <taxon>Eukaryota</taxon>
        <taxon>Fungi</taxon>
        <taxon>Dikarya</taxon>
        <taxon>Ascomycota</taxon>
        <taxon>Pezizomycotina</taxon>
        <taxon>Dothideomycetes</taxon>
        <taxon>Dothideomycetidae</taxon>
        <taxon>Mycosphaerellales</taxon>
        <taxon>Extremaceae</taxon>
        <taxon>Vermiconidia</taxon>
    </lineage>
</organism>
<name>A0ACC3MTG7_9PEZI</name>
<reference evidence="1" key="1">
    <citation type="submission" date="2023-07" db="EMBL/GenBank/DDBJ databases">
        <title>Black Yeasts Isolated from many extreme environments.</title>
        <authorList>
            <person name="Coleine C."/>
            <person name="Stajich J.E."/>
            <person name="Selbmann L."/>
        </authorList>
    </citation>
    <scope>NUCLEOTIDE SEQUENCE</scope>
    <source>
        <strain evidence="1">CCFEE 5714</strain>
    </source>
</reference>
<dbReference type="Proteomes" id="UP001281147">
    <property type="component" value="Unassembled WGS sequence"/>
</dbReference>
<accession>A0ACC3MTG7</accession>
<dbReference type="EMBL" id="JAUTXU010000153">
    <property type="protein sequence ID" value="KAK3703316.1"/>
    <property type="molecule type" value="Genomic_DNA"/>
</dbReference>
<sequence>MDTNDSVQRESQQLLHSYVLHQVPLVDASALARLITNINMHFIATALALIEAAALASSTSESATTSIGPDSNHHGGSFEACNTVVVDGLNTVTSCVSATANNDTLESAYKAKREVEVLGLERRALDQSCTSVLTSTAQWGCEVTEPAQTLTEYIDCYGCSLSTQLVANALLGLGPVCVGGRRTIFDTSATAVATACSTSYANCAAYTTVAPPLGADRASGSAAPKCTASKLPTTFLLKDFTSSYVGDDLDSDEVATVSNSIGATSTSSLRTKEA</sequence>
<comment type="caution">
    <text evidence="1">The sequence shown here is derived from an EMBL/GenBank/DDBJ whole genome shotgun (WGS) entry which is preliminary data.</text>
</comment>
<gene>
    <name evidence="1" type="ORF">LTR37_014528</name>
</gene>
<protein>
    <submittedName>
        <fullName evidence="1">Uncharacterized protein</fullName>
    </submittedName>
</protein>
<evidence type="ECO:0000313" key="1">
    <source>
        <dbReference type="EMBL" id="KAK3703316.1"/>
    </source>
</evidence>
<keyword evidence="2" id="KW-1185">Reference proteome</keyword>